<dbReference type="SUPFAM" id="SSF55874">
    <property type="entry name" value="ATPase domain of HSP90 chaperone/DNA topoisomerase II/histidine kinase"/>
    <property type="match status" value="1"/>
</dbReference>
<evidence type="ECO:0000256" key="4">
    <source>
        <dbReference type="ARBA" id="ARBA00022679"/>
    </source>
</evidence>
<comment type="caution">
    <text evidence="9">The sequence shown here is derived from an EMBL/GenBank/DDBJ whole genome shotgun (WGS) entry which is preliminary data.</text>
</comment>
<dbReference type="SMART" id="SM00091">
    <property type="entry name" value="PAS"/>
    <property type="match status" value="2"/>
</dbReference>
<dbReference type="InterPro" id="IPR003661">
    <property type="entry name" value="HisK_dim/P_dom"/>
</dbReference>
<keyword evidence="6" id="KW-0902">Two-component regulatory system</keyword>
<accession>A0ABQ2AA78</accession>
<evidence type="ECO:0000256" key="3">
    <source>
        <dbReference type="ARBA" id="ARBA00022553"/>
    </source>
</evidence>
<keyword evidence="10" id="KW-1185">Reference proteome</keyword>
<dbReference type="CDD" id="cd00075">
    <property type="entry name" value="HATPase"/>
    <property type="match status" value="1"/>
</dbReference>
<keyword evidence="3" id="KW-0597">Phosphoprotein</keyword>
<dbReference type="InterPro" id="IPR000014">
    <property type="entry name" value="PAS"/>
</dbReference>
<feature type="domain" description="Histidine kinase" evidence="7">
    <location>
        <begin position="310"/>
        <end position="525"/>
    </location>
</feature>
<dbReference type="Proteomes" id="UP000637774">
    <property type="component" value="Unassembled WGS sequence"/>
</dbReference>
<dbReference type="InterPro" id="IPR035965">
    <property type="entry name" value="PAS-like_dom_sf"/>
</dbReference>
<dbReference type="PANTHER" id="PTHR43711">
    <property type="entry name" value="TWO-COMPONENT HISTIDINE KINASE"/>
    <property type="match status" value="1"/>
</dbReference>
<proteinExistence type="predicted"/>
<dbReference type="EC" id="2.7.13.3" evidence="2"/>
<evidence type="ECO:0000259" key="7">
    <source>
        <dbReference type="PROSITE" id="PS50109"/>
    </source>
</evidence>
<evidence type="ECO:0000256" key="1">
    <source>
        <dbReference type="ARBA" id="ARBA00000085"/>
    </source>
</evidence>
<name>A0ABQ2AA78_9BACT</name>
<dbReference type="SMART" id="SM00387">
    <property type="entry name" value="HATPase_c"/>
    <property type="match status" value="1"/>
</dbReference>
<evidence type="ECO:0000256" key="6">
    <source>
        <dbReference type="ARBA" id="ARBA00023012"/>
    </source>
</evidence>
<dbReference type="InterPro" id="IPR013767">
    <property type="entry name" value="PAS_fold"/>
</dbReference>
<evidence type="ECO:0000313" key="10">
    <source>
        <dbReference type="Proteomes" id="UP000637774"/>
    </source>
</evidence>
<dbReference type="RefSeq" id="WP_188563074.1">
    <property type="nucleotide sequence ID" value="NZ_BMGY01000037.1"/>
</dbReference>
<evidence type="ECO:0000313" key="9">
    <source>
        <dbReference type="EMBL" id="GGH89038.1"/>
    </source>
</evidence>
<dbReference type="PROSITE" id="PS50109">
    <property type="entry name" value="HIS_KIN"/>
    <property type="match status" value="1"/>
</dbReference>
<dbReference type="InterPro" id="IPR003594">
    <property type="entry name" value="HATPase_dom"/>
</dbReference>
<dbReference type="Gene3D" id="3.30.565.10">
    <property type="entry name" value="Histidine kinase-like ATPase, C-terminal domain"/>
    <property type="match status" value="1"/>
</dbReference>
<dbReference type="InterPro" id="IPR036890">
    <property type="entry name" value="HATPase_C_sf"/>
</dbReference>
<dbReference type="CDD" id="cd00082">
    <property type="entry name" value="HisKA"/>
    <property type="match status" value="1"/>
</dbReference>
<dbReference type="Pfam" id="PF00512">
    <property type="entry name" value="HisKA"/>
    <property type="match status" value="1"/>
</dbReference>
<dbReference type="NCBIfam" id="TIGR00229">
    <property type="entry name" value="sensory_box"/>
    <property type="match status" value="1"/>
</dbReference>
<dbReference type="EMBL" id="BMGY01000037">
    <property type="protein sequence ID" value="GGH89038.1"/>
    <property type="molecule type" value="Genomic_DNA"/>
</dbReference>
<protein>
    <recommendedName>
        <fullName evidence="2">histidine kinase</fullName>
        <ecNumber evidence="2">2.7.13.3</ecNumber>
    </recommendedName>
</protein>
<dbReference type="Pfam" id="PF00989">
    <property type="entry name" value="PAS"/>
    <property type="match status" value="1"/>
</dbReference>
<keyword evidence="5" id="KW-0418">Kinase</keyword>
<dbReference type="Pfam" id="PF02518">
    <property type="entry name" value="HATPase_c"/>
    <property type="match status" value="1"/>
</dbReference>
<dbReference type="InterPro" id="IPR004358">
    <property type="entry name" value="Sig_transdc_His_kin-like_C"/>
</dbReference>
<gene>
    <name evidence="9" type="ORF">GCM10011495_31700</name>
</gene>
<evidence type="ECO:0000259" key="8">
    <source>
        <dbReference type="PROSITE" id="PS50112"/>
    </source>
</evidence>
<evidence type="ECO:0000256" key="2">
    <source>
        <dbReference type="ARBA" id="ARBA00012438"/>
    </source>
</evidence>
<dbReference type="PROSITE" id="PS50112">
    <property type="entry name" value="PAS"/>
    <property type="match status" value="1"/>
</dbReference>
<dbReference type="SUPFAM" id="SSF47384">
    <property type="entry name" value="Homodimeric domain of signal transducing histidine kinase"/>
    <property type="match status" value="1"/>
</dbReference>
<feature type="domain" description="PAS" evidence="8">
    <location>
        <begin position="133"/>
        <end position="178"/>
    </location>
</feature>
<dbReference type="SMART" id="SM00388">
    <property type="entry name" value="HisKA"/>
    <property type="match status" value="1"/>
</dbReference>
<dbReference type="InterPro" id="IPR005467">
    <property type="entry name" value="His_kinase_dom"/>
</dbReference>
<keyword evidence="4" id="KW-0808">Transferase</keyword>
<dbReference type="Gene3D" id="3.30.450.20">
    <property type="entry name" value="PAS domain"/>
    <property type="match status" value="1"/>
</dbReference>
<dbReference type="SUPFAM" id="SSF55785">
    <property type="entry name" value="PYP-like sensor domain (PAS domain)"/>
    <property type="match status" value="1"/>
</dbReference>
<dbReference type="InterPro" id="IPR036097">
    <property type="entry name" value="HisK_dim/P_sf"/>
</dbReference>
<dbReference type="Gene3D" id="1.10.287.130">
    <property type="match status" value="1"/>
</dbReference>
<dbReference type="PRINTS" id="PR00344">
    <property type="entry name" value="BCTRLSENSOR"/>
</dbReference>
<organism evidence="9 10">
    <name type="scientific">Hymenobacter frigidus</name>
    <dbReference type="NCBI Taxonomy" id="1524095"/>
    <lineage>
        <taxon>Bacteria</taxon>
        <taxon>Pseudomonadati</taxon>
        <taxon>Bacteroidota</taxon>
        <taxon>Cytophagia</taxon>
        <taxon>Cytophagales</taxon>
        <taxon>Hymenobacteraceae</taxon>
        <taxon>Hymenobacter</taxon>
    </lineage>
</organism>
<dbReference type="PANTHER" id="PTHR43711:SF26">
    <property type="entry name" value="SENSOR HISTIDINE KINASE RCSC"/>
    <property type="match status" value="1"/>
</dbReference>
<comment type="catalytic activity">
    <reaction evidence="1">
        <text>ATP + protein L-histidine = ADP + protein N-phospho-L-histidine.</text>
        <dbReference type="EC" id="2.7.13.3"/>
    </reaction>
</comment>
<evidence type="ECO:0000256" key="5">
    <source>
        <dbReference type="ARBA" id="ARBA00022777"/>
    </source>
</evidence>
<sequence>MRTSPFSHSLTEVLINQAPEFLGIYDARQQSFTRISTAGVKLLGFESEEGFLSGPDPQLRTPHFSVADWTALRTAARLHGRQDTNTDVECVDGSVFSACIELTYFEEQDTAFYLVRITKQTCLLEVENKLAQSVRRYEAVIANATIGIIVCSRAGIIVSANQMAHRQFGYPTEELNGQLIEDLVPGATDHYERLRDNFVTRHQVDAMNAQRHETQARHRDGIMFPVEVSLCCFSLDDELYIVSYVLDTTSKKDSDQALVAHRLRVERLNIELEQKVADRTGALTTTLAELAKALAAEKKLGELKSLFVSLASHEFRSPLTVVLSSASLLEQYPTFEQQPQRQLHVDRIRQSVHHLNNILEEFLSVARIEEGRILAHPKRVSVAALLLDIVADVQGLLKTGQTIVREINCPEPVWLDPSLLRKIIVNLLSNALKYSGENSVVTLRVDCSNNTLTLKVIDQGIGISAADQAHLFERFFRARDVAYVSGTGLGLYIVAKYSEMMGGTIDLQSTLEVGTTVTLHIPYEDHLTY</sequence>
<dbReference type="CDD" id="cd00130">
    <property type="entry name" value="PAS"/>
    <property type="match status" value="1"/>
</dbReference>
<reference evidence="10" key="1">
    <citation type="journal article" date="2019" name="Int. J. Syst. Evol. Microbiol.">
        <title>The Global Catalogue of Microorganisms (GCM) 10K type strain sequencing project: providing services to taxonomists for standard genome sequencing and annotation.</title>
        <authorList>
            <consortium name="The Broad Institute Genomics Platform"/>
            <consortium name="The Broad Institute Genome Sequencing Center for Infectious Disease"/>
            <person name="Wu L."/>
            <person name="Ma J."/>
        </authorList>
    </citation>
    <scope>NUCLEOTIDE SEQUENCE [LARGE SCALE GENOMIC DNA]</scope>
    <source>
        <strain evidence="10">CGMCC 1.14966</strain>
    </source>
</reference>
<dbReference type="InterPro" id="IPR050736">
    <property type="entry name" value="Sensor_HK_Regulatory"/>
</dbReference>